<accession>A0A2P5WBL2</accession>
<evidence type="ECO:0000256" key="1">
    <source>
        <dbReference type="SAM" id="MobiDB-lite"/>
    </source>
</evidence>
<organism evidence="2 3">
    <name type="scientific">Gossypium barbadense</name>
    <name type="common">Sea Island cotton</name>
    <name type="synonym">Hibiscus barbadensis</name>
    <dbReference type="NCBI Taxonomy" id="3634"/>
    <lineage>
        <taxon>Eukaryota</taxon>
        <taxon>Viridiplantae</taxon>
        <taxon>Streptophyta</taxon>
        <taxon>Embryophyta</taxon>
        <taxon>Tracheophyta</taxon>
        <taxon>Spermatophyta</taxon>
        <taxon>Magnoliopsida</taxon>
        <taxon>eudicotyledons</taxon>
        <taxon>Gunneridae</taxon>
        <taxon>Pentapetalae</taxon>
        <taxon>rosids</taxon>
        <taxon>malvids</taxon>
        <taxon>Malvales</taxon>
        <taxon>Malvaceae</taxon>
        <taxon>Malvoideae</taxon>
        <taxon>Gossypium</taxon>
    </lineage>
</organism>
<proteinExistence type="predicted"/>
<feature type="region of interest" description="Disordered" evidence="1">
    <location>
        <begin position="75"/>
        <end position="95"/>
    </location>
</feature>
<sequence>MERRLSKDHTARHTGCALGRVKTGQDFSLTRGAISCHSCAIWPWVKLLEQHKREICPCLETVVETENVTRACNTPVPSTRGQHCQNKQGRGPMYTGVREANEARNGRAIWPYDKGT</sequence>
<protein>
    <submittedName>
        <fullName evidence="2">Uncharacterized protein</fullName>
    </submittedName>
</protein>
<gene>
    <name evidence="2" type="ORF">GOBAR_AA32207</name>
</gene>
<feature type="compositionally biased region" description="Polar residues" evidence="1">
    <location>
        <begin position="75"/>
        <end position="88"/>
    </location>
</feature>
<name>A0A2P5WBL2_GOSBA</name>
<evidence type="ECO:0000313" key="2">
    <source>
        <dbReference type="EMBL" id="PPR88482.1"/>
    </source>
</evidence>
<dbReference type="EMBL" id="KZ668266">
    <property type="protein sequence ID" value="PPR88482.1"/>
    <property type="molecule type" value="Genomic_DNA"/>
</dbReference>
<reference evidence="2 3" key="1">
    <citation type="submission" date="2015-01" db="EMBL/GenBank/DDBJ databases">
        <title>Genome of allotetraploid Gossypium barbadense reveals genomic plasticity and fiber elongation in cotton evolution.</title>
        <authorList>
            <person name="Chen X."/>
            <person name="Liu X."/>
            <person name="Zhao B."/>
            <person name="Zheng H."/>
            <person name="Hu Y."/>
            <person name="Lu G."/>
            <person name="Yang C."/>
            <person name="Chen J."/>
            <person name="Shan C."/>
            <person name="Zhang L."/>
            <person name="Zhou Y."/>
            <person name="Wang L."/>
            <person name="Guo W."/>
            <person name="Bai Y."/>
            <person name="Ruan J."/>
            <person name="Shangguan X."/>
            <person name="Mao Y."/>
            <person name="Jiang J."/>
            <person name="Zhu Y."/>
            <person name="Lei J."/>
            <person name="Kang H."/>
            <person name="Chen S."/>
            <person name="He X."/>
            <person name="Wang R."/>
            <person name="Wang Y."/>
            <person name="Chen J."/>
            <person name="Wang L."/>
            <person name="Yu S."/>
            <person name="Wang B."/>
            <person name="Wei J."/>
            <person name="Song S."/>
            <person name="Lu X."/>
            <person name="Gao Z."/>
            <person name="Gu W."/>
            <person name="Deng X."/>
            <person name="Ma D."/>
            <person name="Wang S."/>
            <person name="Liang W."/>
            <person name="Fang L."/>
            <person name="Cai C."/>
            <person name="Zhu X."/>
            <person name="Zhou B."/>
            <person name="Zhang Y."/>
            <person name="Chen Z."/>
            <person name="Xu S."/>
            <person name="Zhu R."/>
            <person name="Wang S."/>
            <person name="Zhang T."/>
            <person name="Zhao G."/>
        </authorList>
    </citation>
    <scope>NUCLEOTIDE SEQUENCE [LARGE SCALE GENOMIC DNA]</scope>
    <source>
        <strain evidence="3">cv. Xinhai21</strain>
        <tissue evidence="2">Leaf</tissue>
    </source>
</reference>
<evidence type="ECO:0000313" key="3">
    <source>
        <dbReference type="Proteomes" id="UP000239757"/>
    </source>
</evidence>
<dbReference type="AlphaFoldDB" id="A0A2P5WBL2"/>
<dbReference type="Proteomes" id="UP000239757">
    <property type="component" value="Unassembled WGS sequence"/>
</dbReference>